<reference evidence="2" key="1">
    <citation type="submission" date="2016-10" db="EMBL/GenBank/DDBJ databases">
        <authorList>
            <person name="Varghese N."/>
            <person name="Submissions S."/>
        </authorList>
    </citation>
    <scope>NUCLEOTIDE SEQUENCE [LARGE SCALE GENOMIC DNA]</scope>
    <source>
        <strain evidence="2">CGMCC 1.7062</strain>
    </source>
</reference>
<dbReference type="PANTHER" id="PTHR47328">
    <property type="match status" value="1"/>
</dbReference>
<dbReference type="SUPFAM" id="SSF55298">
    <property type="entry name" value="YjgF-like"/>
    <property type="match status" value="1"/>
</dbReference>
<dbReference type="InterPro" id="IPR035959">
    <property type="entry name" value="RutC-like_sf"/>
</dbReference>
<evidence type="ECO:0000313" key="2">
    <source>
        <dbReference type="Proteomes" id="UP000236721"/>
    </source>
</evidence>
<dbReference type="CDD" id="cd06150">
    <property type="entry name" value="YjgF_YER057c_UK114_like_2"/>
    <property type="match status" value="1"/>
</dbReference>
<proteinExistence type="predicted"/>
<dbReference type="Gene3D" id="3.30.1330.40">
    <property type="entry name" value="RutC-like"/>
    <property type="match status" value="1"/>
</dbReference>
<keyword evidence="2" id="KW-1185">Reference proteome</keyword>
<gene>
    <name evidence="1" type="ORF">SAMN04488244_108135</name>
</gene>
<dbReference type="AlphaFoldDB" id="A0A1H5Y4H6"/>
<name>A0A1H5Y4H6_9VIBR</name>
<dbReference type="InterPro" id="IPR006175">
    <property type="entry name" value="YjgF/YER057c/UK114"/>
</dbReference>
<dbReference type="RefSeq" id="WP_103880269.1">
    <property type="nucleotide sequence ID" value="NZ_FNVG01000008.1"/>
</dbReference>
<protein>
    <submittedName>
        <fullName evidence="1">Enamine deaminase RidA, house cleaning of reactive enamine intermediates, YjgF/YER057c/UK114 family</fullName>
    </submittedName>
</protein>
<dbReference type="InterPro" id="IPR035709">
    <property type="entry name" value="YoaB-like"/>
</dbReference>
<accession>A0A1H5Y4H6</accession>
<organism evidence="1 2">
    <name type="scientific">Vibrio hangzhouensis</name>
    <dbReference type="NCBI Taxonomy" id="462991"/>
    <lineage>
        <taxon>Bacteria</taxon>
        <taxon>Pseudomonadati</taxon>
        <taxon>Pseudomonadota</taxon>
        <taxon>Gammaproteobacteria</taxon>
        <taxon>Vibrionales</taxon>
        <taxon>Vibrionaceae</taxon>
        <taxon>Vibrio</taxon>
    </lineage>
</organism>
<sequence>MSQVQRQYTNQRMSKVVIHNNTVYLCGQVGVKGTSVAEQTAEALARVESLLIEAGSDRDHVLQTTVWLADMQDFDEMNGVWDTWFRPGFAPARACGEAKLASPELKVELLVTAALKTSTTQE</sequence>
<evidence type="ECO:0000313" key="1">
    <source>
        <dbReference type="EMBL" id="SEG18959.1"/>
    </source>
</evidence>
<dbReference type="EMBL" id="FNVG01000008">
    <property type="protein sequence ID" value="SEG18959.1"/>
    <property type="molecule type" value="Genomic_DNA"/>
</dbReference>
<dbReference type="Pfam" id="PF01042">
    <property type="entry name" value="Ribonuc_L-PSP"/>
    <property type="match status" value="1"/>
</dbReference>
<dbReference type="Proteomes" id="UP000236721">
    <property type="component" value="Unassembled WGS sequence"/>
</dbReference>
<dbReference type="PANTHER" id="PTHR47328:SF1">
    <property type="entry name" value="RUTC FAMILY PROTEIN YOAB"/>
    <property type="match status" value="1"/>
</dbReference>
<dbReference type="OrthoDB" id="6899345at2"/>